<sequence length="57" mass="6499">MSAAGLDARHFTHADFPEIRQTLIDVHAGAYADAMDDEFNQRFSWFVDHWGGNPEFS</sequence>
<organism evidence="1 2">
    <name type="scientific">Streptomyces yatensis</name>
    <dbReference type="NCBI Taxonomy" id="155177"/>
    <lineage>
        <taxon>Bacteria</taxon>
        <taxon>Bacillati</taxon>
        <taxon>Actinomycetota</taxon>
        <taxon>Actinomycetes</taxon>
        <taxon>Kitasatosporales</taxon>
        <taxon>Streptomycetaceae</taxon>
        <taxon>Streptomyces</taxon>
        <taxon>Streptomyces violaceusniger group</taxon>
    </lineage>
</organism>
<dbReference type="Proteomes" id="UP001499947">
    <property type="component" value="Unassembled WGS sequence"/>
</dbReference>
<keyword evidence="2" id="KW-1185">Reference proteome</keyword>
<accession>A0ABP4VLU8</accession>
<gene>
    <name evidence="1" type="ORF">GCM10009680_81900</name>
</gene>
<proteinExistence type="predicted"/>
<dbReference type="EMBL" id="BAAALR010000121">
    <property type="protein sequence ID" value="GAA1728343.1"/>
    <property type="molecule type" value="Genomic_DNA"/>
</dbReference>
<comment type="caution">
    <text evidence="1">The sequence shown here is derived from an EMBL/GenBank/DDBJ whole genome shotgun (WGS) entry which is preliminary data.</text>
</comment>
<reference evidence="2" key="1">
    <citation type="journal article" date="2019" name="Int. J. Syst. Evol. Microbiol.">
        <title>The Global Catalogue of Microorganisms (GCM) 10K type strain sequencing project: providing services to taxonomists for standard genome sequencing and annotation.</title>
        <authorList>
            <consortium name="The Broad Institute Genomics Platform"/>
            <consortium name="The Broad Institute Genome Sequencing Center for Infectious Disease"/>
            <person name="Wu L."/>
            <person name="Ma J."/>
        </authorList>
    </citation>
    <scope>NUCLEOTIDE SEQUENCE [LARGE SCALE GENOMIC DNA]</scope>
    <source>
        <strain evidence="2">JCM 13244</strain>
    </source>
</reference>
<dbReference type="RefSeq" id="WP_343245308.1">
    <property type="nucleotide sequence ID" value="NZ_BAAALR010000121.1"/>
</dbReference>
<name>A0ABP4VLU8_9ACTN</name>
<protein>
    <submittedName>
        <fullName evidence="1">Uncharacterized protein</fullName>
    </submittedName>
</protein>
<evidence type="ECO:0000313" key="2">
    <source>
        <dbReference type="Proteomes" id="UP001499947"/>
    </source>
</evidence>
<evidence type="ECO:0000313" key="1">
    <source>
        <dbReference type="EMBL" id="GAA1728343.1"/>
    </source>
</evidence>